<feature type="compositionally biased region" description="Basic residues" evidence="7">
    <location>
        <begin position="387"/>
        <end position="396"/>
    </location>
</feature>
<evidence type="ECO:0000256" key="1">
    <source>
        <dbReference type="ARBA" id="ARBA00004259"/>
    </source>
</evidence>
<feature type="region of interest" description="Disordered" evidence="7">
    <location>
        <begin position="153"/>
        <end position="185"/>
    </location>
</feature>
<comment type="caution">
    <text evidence="8">The sequence shown here is derived from an EMBL/GenBank/DDBJ whole genome shotgun (WGS) entry which is preliminary data.</text>
</comment>
<comment type="similarity">
    <text evidence="2">Belongs to the CUSTOS family.</text>
</comment>
<comment type="subcellular location">
    <subcellularLocation>
        <location evidence="1">Nucleus envelope</location>
    </subcellularLocation>
</comment>
<evidence type="ECO:0000256" key="6">
    <source>
        <dbReference type="ARBA" id="ARBA00023242"/>
    </source>
</evidence>
<keyword evidence="9" id="KW-1185">Reference proteome</keyword>
<feature type="region of interest" description="Disordered" evidence="7">
    <location>
        <begin position="387"/>
        <end position="427"/>
    </location>
</feature>
<protein>
    <recommendedName>
        <fullName evidence="3">Protein CUSTOS</fullName>
    </recommendedName>
</protein>
<feature type="region of interest" description="Disordered" evidence="7">
    <location>
        <begin position="1"/>
        <end position="46"/>
    </location>
</feature>
<feature type="region of interest" description="Disordered" evidence="7">
    <location>
        <begin position="86"/>
        <end position="131"/>
    </location>
</feature>
<gene>
    <name evidence="8" type="ORF">KUF71_015727</name>
</gene>
<evidence type="ECO:0000256" key="4">
    <source>
        <dbReference type="ARBA" id="ARBA00022473"/>
    </source>
</evidence>
<organism evidence="8 9">
    <name type="scientific">Frankliniella fusca</name>
    <dbReference type="NCBI Taxonomy" id="407009"/>
    <lineage>
        <taxon>Eukaryota</taxon>
        <taxon>Metazoa</taxon>
        <taxon>Ecdysozoa</taxon>
        <taxon>Arthropoda</taxon>
        <taxon>Hexapoda</taxon>
        <taxon>Insecta</taxon>
        <taxon>Pterygota</taxon>
        <taxon>Neoptera</taxon>
        <taxon>Paraneoptera</taxon>
        <taxon>Thysanoptera</taxon>
        <taxon>Terebrantia</taxon>
        <taxon>Thripoidea</taxon>
        <taxon>Thripidae</taxon>
        <taxon>Frankliniella</taxon>
    </lineage>
</organism>
<name>A0AAE1LR85_9NEOP</name>
<keyword evidence="4" id="KW-0217">Developmental protein</keyword>
<feature type="region of interest" description="Disordered" evidence="7">
    <location>
        <begin position="288"/>
        <end position="359"/>
    </location>
</feature>
<dbReference type="Pfam" id="PF23999">
    <property type="entry name" value="CUSTOS"/>
    <property type="match status" value="1"/>
</dbReference>
<feature type="compositionally biased region" description="Basic and acidic residues" evidence="7">
    <location>
        <begin position="348"/>
        <end position="359"/>
    </location>
</feature>
<dbReference type="PANTHER" id="PTHR14482">
    <property type="entry name" value="CHROMOSOME 12 ORF 43 HOMOLOG"/>
    <property type="match status" value="1"/>
</dbReference>
<evidence type="ECO:0000256" key="2">
    <source>
        <dbReference type="ARBA" id="ARBA00008632"/>
    </source>
</evidence>
<dbReference type="InterPro" id="IPR026694">
    <property type="entry name" value="CUSTOS"/>
</dbReference>
<accession>A0AAE1LR85</accession>
<keyword evidence="5" id="KW-0879">Wnt signaling pathway</keyword>
<dbReference type="AlphaFoldDB" id="A0AAE1LR85"/>
<reference evidence="8" key="1">
    <citation type="submission" date="2021-07" db="EMBL/GenBank/DDBJ databases">
        <authorList>
            <person name="Catto M.A."/>
            <person name="Jacobson A."/>
            <person name="Kennedy G."/>
            <person name="Labadie P."/>
            <person name="Hunt B.G."/>
            <person name="Srinivasan R."/>
        </authorList>
    </citation>
    <scope>NUCLEOTIDE SEQUENCE</scope>
    <source>
        <strain evidence="8">PL_HMW_Pooled</strain>
        <tissue evidence="8">Head</tissue>
    </source>
</reference>
<evidence type="ECO:0000313" key="9">
    <source>
        <dbReference type="Proteomes" id="UP001219518"/>
    </source>
</evidence>
<sequence>MPSSSSSEEDLSKFQEAADTTLYNDSLFKGEQASKGDKLKAVPPSQRIIEEEDESFRKELHVTPEFQSHVAKHLTKLLDSQLDINDFGVSNDQKSKETSKNSEGKDQSRHILKPKRHNAAGNLKEVDGQSNSGGVRLFGASAVFLSNMNITPQSNRRRKRGRKFASFSSGSESSSEDSDSDDMQKLSAAAVSSDWVLSGAATKGWANKEGKIERCVMNKAGILVPVKDDLSRGYESLNEIGSSNNNSKEVVNSRSKDDMACLKLSRRKPSHLETELAASFSSVVSIGSDSQADTSSLSHKCKRKKLKKKKRRKEQHSEDATTETTEVEDVIEERKKAKKERRKKPKRLRVEEKKAEESDLKKDCVPGLIEEDDGIITEKWKRREKRIKRKAKKREARLKDFKQPAEGFLKKKRSKSSRISKRDSKKKITKKVLRLSEDLAKLMMTPTEAS</sequence>
<feature type="compositionally biased region" description="Basic residues" evidence="7">
    <location>
        <begin position="299"/>
        <end position="314"/>
    </location>
</feature>
<dbReference type="Proteomes" id="UP001219518">
    <property type="component" value="Unassembled WGS sequence"/>
</dbReference>
<evidence type="ECO:0000256" key="5">
    <source>
        <dbReference type="ARBA" id="ARBA00022687"/>
    </source>
</evidence>
<proteinExistence type="inferred from homology"/>
<feature type="compositionally biased region" description="Basic residues" evidence="7">
    <location>
        <begin position="336"/>
        <end position="347"/>
    </location>
</feature>
<dbReference type="GO" id="GO:0016055">
    <property type="term" value="P:Wnt signaling pathway"/>
    <property type="evidence" value="ECO:0007669"/>
    <property type="project" value="UniProtKB-KW"/>
</dbReference>
<dbReference type="EMBL" id="JAHWGI010001288">
    <property type="protein sequence ID" value="KAK3927442.1"/>
    <property type="molecule type" value="Genomic_DNA"/>
</dbReference>
<feature type="compositionally biased region" description="Basic and acidic residues" evidence="7">
    <location>
        <begin position="93"/>
        <end position="109"/>
    </location>
</feature>
<evidence type="ECO:0000256" key="3">
    <source>
        <dbReference type="ARBA" id="ARBA00013465"/>
    </source>
</evidence>
<evidence type="ECO:0000256" key="7">
    <source>
        <dbReference type="SAM" id="MobiDB-lite"/>
    </source>
</evidence>
<keyword evidence="6" id="KW-0539">Nucleus</keyword>
<dbReference type="GO" id="GO:0005635">
    <property type="term" value="C:nuclear envelope"/>
    <property type="evidence" value="ECO:0007669"/>
    <property type="project" value="UniProtKB-SubCell"/>
</dbReference>
<feature type="compositionally biased region" description="Basic residues" evidence="7">
    <location>
        <begin position="410"/>
        <end position="427"/>
    </location>
</feature>
<dbReference type="PANTHER" id="PTHR14482:SF0">
    <property type="entry name" value="PROTEIN CUSTOS"/>
    <property type="match status" value="1"/>
</dbReference>
<evidence type="ECO:0000313" key="8">
    <source>
        <dbReference type="EMBL" id="KAK3927442.1"/>
    </source>
</evidence>
<reference evidence="8" key="2">
    <citation type="journal article" date="2023" name="BMC Genomics">
        <title>Pest status, molecular evolution, and epigenetic factors derived from the genome assembly of Frankliniella fusca, a thysanopteran phytovirus vector.</title>
        <authorList>
            <person name="Catto M.A."/>
            <person name="Labadie P.E."/>
            <person name="Jacobson A.L."/>
            <person name="Kennedy G.G."/>
            <person name="Srinivasan R."/>
            <person name="Hunt B.G."/>
        </authorList>
    </citation>
    <scope>NUCLEOTIDE SEQUENCE</scope>
    <source>
        <strain evidence="8">PL_HMW_Pooled</strain>
    </source>
</reference>